<dbReference type="GO" id="GO:0046872">
    <property type="term" value="F:metal ion binding"/>
    <property type="evidence" value="ECO:0007669"/>
    <property type="project" value="UniProtKB-KW"/>
</dbReference>
<organism evidence="6 7">
    <name type="scientific">Meloidogyne graminicola</name>
    <dbReference type="NCBI Taxonomy" id="189291"/>
    <lineage>
        <taxon>Eukaryota</taxon>
        <taxon>Metazoa</taxon>
        <taxon>Ecdysozoa</taxon>
        <taxon>Nematoda</taxon>
        <taxon>Chromadorea</taxon>
        <taxon>Rhabditida</taxon>
        <taxon>Tylenchina</taxon>
        <taxon>Tylenchomorpha</taxon>
        <taxon>Tylenchoidea</taxon>
        <taxon>Meloidogynidae</taxon>
        <taxon>Meloidogyninae</taxon>
        <taxon>Meloidogyne</taxon>
    </lineage>
</organism>
<dbReference type="InterPro" id="IPR003582">
    <property type="entry name" value="ShKT_dom"/>
</dbReference>
<comment type="caution">
    <text evidence="6">The sequence shown here is derived from an EMBL/GenBank/DDBJ whole genome shotgun (WGS) entry which is preliminary data.</text>
</comment>
<gene>
    <name evidence="6" type="ORF">Mgra_00005268</name>
</gene>
<proteinExistence type="predicted"/>
<feature type="region of interest" description="Disordered" evidence="3">
    <location>
        <begin position="1360"/>
        <end position="1393"/>
    </location>
</feature>
<feature type="disulfide bond" evidence="2">
    <location>
        <begin position="1166"/>
        <end position="1200"/>
    </location>
</feature>
<keyword evidence="7" id="KW-1185">Reference proteome</keyword>
<keyword evidence="2" id="KW-1015">Disulfide bond</keyword>
<feature type="domain" description="ShKT" evidence="5">
    <location>
        <begin position="1276"/>
        <end position="1309"/>
    </location>
</feature>
<evidence type="ECO:0000256" key="3">
    <source>
        <dbReference type="SAM" id="MobiDB-lite"/>
    </source>
</evidence>
<dbReference type="Gene3D" id="1.10.10.1940">
    <property type="match status" value="1"/>
</dbReference>
<feature type="disulfide bond" evidence="2">
    <location>
        <begin position="1122"/>
        <end position="1156"/>
    </location>
</feature>
<dbReference type="Gene3D" id="1.10.1280.10">
    <property type="entry name" value="Di-copper center containing domain from catechol oxidase"/>
    <property type="match status" value="3"/>
</dbReference>
<dbReference type="GO" id="GO:0016491">
    <property type="term" value="F:oxidoreductase activity"/>
    <property type="evidence" value="ECO:0007669"/>
    <property type="project" value="InterPro"/>
</dbReference>
<dbReference type="PROSITE" id="PS51670">
    <property type="entry name" value="SHKT"/>
    <property type="match status" value="4"/>
</dbReference>
<dbReference type="InterPro" id="IPR008922">
    <property type="entry name" value="Di-copper_centre_dom_sf"/>
</dbReference>
<dbReference type="PANTHER" id="PTHR11474">
    <property type="entry name" value="TYROSINASE FAMILY MEMBER"/>
    <property type="match status" value="1"/>
</dbReference>
<keyword evidence="4" id="KW-0732">Signal</keyword>
<dbReference type="EMBL" id="JABEBT010000044">
    <property type="protein sequence ID" value="KAF7635299.1"/>
    <property type="molecule type" value="Genomic_DNA"/>
</dbReference>
<comment type="caution">
    <text evidence="2">Lacks conserved residue(s) required for the propagation of feature annotation.</text>
</comment>
<protein>
    <submittedName>
        <fullName evidence="6">Tyrosinase-like protein</fullName>
    </submittedName>
</protein>
<accession>A0A8S9ZPG3</accession>
<dbReference type="Proteomes" id="UP000605970">
    <property type="component" value="Unassembled WGS sequence"/>
</dbReference>
<dbReference type="SUPFAM" id="SSF48056">
    <property type="entry name" value="Di-copper centre-containing domain"/>
    <property type="match status" value="3"/>
</dbReference>
<evidence type="ECO:0000256" key="1">
    <source>
        <dbReference type="ARBA" id="ARBA00022723"/>
    </source>
</evidence>
<feature type="signal peptide" evidence="4">
    <location>
        <begin position="1"/>
        <end position="22"/>
    </location>
</feature>
<evidence type="ECO:0000313" key="6">
    <source>
        <dbReference type="EMBL" id="KAF7635299.1"/>
    </source>
</evidence>
<evidence type="ECO:0000313" key="7">
    <source>
        <dbReference type="Proteomes" id="UP000605970"/>
    </source>
</evidence>
<dbReference type="SMART" id="SM00254">
    <property type="entry name" value="ShKT"/>
    <property type="match status" value="4"/>
</dbReference>
<feature type="compositionally biased region" description="Polar residues" evidence="3">
    <location>
        <begin position="1376"/>
        <end position="1393"/>
    </location>
</feature>
<dbReference type="OrthoDB" id="6132182at2759"/>
<feature type="domain" description="ShKT" evidence="5">
    <location>
        <begin position="1232"/>
        <end position="1266"/>
    </location>
</feature>
<dbReference type="InterPro" id="IPR002227">
    <property type="entry name" value="Tyrosinase_Cu-bd"/>
</dbReference>
<feature type="domain" description="ShKT" evidence="5">
    <location>
        <begin position="1122"/>
        <end position="1156"/>
    </location>
</feature>
<evidence type="ECO:0000259" key="5">
    <source>
        <dbReference type="PROSITE" id="PS51670"/>
    </source>
</evidence>
<reference evidence="6" key="1">
    <citation type="journal article" date="2020" name="Ecol. Evol.">
        <title>Genome structure and content of the rice root-knot nematode (Meloidogyne graminicola).</title>
        <authorList>
            <person name="Phan N.T."/>
            <person name="Danchin E.G.J."/>
            <person name="Klopp C."/>
            <person name="Perfus-Barbeoch L."/>
            <person name="Kozlowski D.K."/>
            <person name="Koutsovoulos G.D."/>
            <person name="Lopez-Roques C."/>
            <person name="Bouchez O."/>
            <person name="Zahm M."/>
            <person name="Besnard G."/>
            <person name="Bellafiore S."/>
        </authorList>
    </citation>
    <scope>NUCLEOTIDE SEQUENCE</scope>
    <source>
        <strain evidence="6">VN-18</strain>
    </source>
</reference>
<dbReference type="PRINTS" id="PR00092">
    <property type="entry name" value="TYROSINASE"/>
</dbReference>
<feature type="chain" id="PRO_5035815426" evidence="4">
    <location>
        <begin position="23"/>
        <end position="1393"/>
    </location>
</feature>
<feature type="disulfide bond" evidence="2">
    <location>
        <begin position="1232"/>
        <end position="1266"/>
    </location>
</feature>
<feature type="compositionally biased region" description="Basic and acidic residues" evidence="3">
    <location>
        <begin position="1363"/>
        <end position="1374"/>
    </location>
</feature>
<dbReference type="PANTHER" id="PTHR11474:SF21">
    <property type="entry name" value="SHKT DOMAIN-CONTAINING PROTEIN"/>
    <property type="match status" value="1"/>
</dbReference>
<sequence length="1393" mass="156545">MLLNKLGLIFIIFTTLFNNVFNQQIKHGCENASDEETKIVCKNMVEAMKNASEYQDNNPLFKPGFQPDSAPDRPELKCLTLNCYCSYLGDEERNEIVNLSLLKLQLYLLKFAAIREMKNSNDYDYIAAIHRLAYESGGAHGGAAFCVWHLEYIKRFEILLRKRNPSAALPYWDSTLECRLPTPKDSILFTDDFFGTTDSNGYVTTGPFSPWQTLEGNTYITRNVGKGGGCMSEENIQWTLSQTKIENVMAYTLDKKECPYDTQWKALEFPHGKIHNFIGGDMEILFPNRAANDFAFFAHHCFVNLIYETWRQTKQTPTQRLNDYPADIAACESTAHFKNATMSQFAPLKNADGLRNEYTDNLYEYAPRPTCTNSDVECGSKYLFCDLSHDSPHCAAKVKPGGNCKGFNKGEQVCMNSTCVNDICIVQSFLGSTDANGYVVTGAFKDWKTLEGNPHITRNLGQEGRCLHENDIQWILSQTKIENVLAYIFPDKGCPFDVNWKWPEYLHGKVHSFISGDMLSVDTSCNDVAFMFFHCFMANIFELWRQKQQTREERATIYPKDIAACAPPSHFRDAEMYLFEPLKNCDGLRNEYTDNMYEYAPRPTCTATTDCGSKYLFCDRLPSTPRCVAKVRLGGNCKGFNKEADICYEGICVNNVCIEQKFLLITIATFPSLINAQMDCSAAPTNALRIICEQLHRWDKNAREAPTVTESIPLPPAIPGLPAPLLAGELAPVASTPYQCMDIGCLCNYLGGNGQTGTNTCSLPTLRKSIRKEYRMLTDDERARFHAALKGIKASGEYDRIATIHSQFATSGSAHSGPGFLPWHREFVKRFEIALKQIDPTVALPYWDSTLDGVLPTPKDSALFSNDFMGTTDTAGNLIGGDFAGWRTLTGRANVLRKVGADGSCFRERDIQWLLQQTNIDLVLSFTAPHAGCTASTSFDALEYTHGNVHIFVGGDMTDQSTSANDPIFFVHHSFVDMIWELWRLNRQQRGDRETTYPMDQAQCEAPQHFASARMRPFEPWNNIDGLSNKYTDNMYEYAPRPTCALGPNCGSKWLFCDRSHQTPRCAAKIKIGGNCRGFTNGEDVCVNGQCQGGICVQTTQTTTTTHRPPVSTPKPTINIPCYNEHECCSVWSGKGECQRNPTYMNTWCKASCRQCQPDYNIALECSDRHKNCRQWAGQGECQRNQFWMTENCRTSCGRCQVSRAQVCSGGRNPDRVTKAPPPQAKCQSPGCFNENICCQLWGALGECRKNQAWMTCNCRVACGMCYSDDYDYGTCSDYHNQCGQWAAQGECRKNGWMLENCKSSCNTCVSFFQLRQLCRGSRAGRRKRNEVSSLGFPPSIEMDDISFSRIVRETSIKQSNLKIDESKDDHAEKLIQSSAQLPESSGMPSTSG</sequence>
<keyword evidence="1" id="KW-0479">Metal-binding</keyword>
<dbReference type="PROSITE" id="PS00498">
    <property type="entry name" value="TYROSINASE_2"/>
    <property type="match status" value="1"/>
</dbReference>
<evidence type="ECO:0000256" key="2">
    <source>
        <dbReference type="PROSITE-ProRule" id="PRU01005"/>
    </source>
</evidence>
<dbReference type="PROSITE" id="PS00497">
    <property type="entry name" value="TYROSINASE_1"/>
    <property type="match status" value="1"/>
</dbReference>
<dbReference type="InterPro" id="IPR050316">
    <property type="entry name" value="Tyrosinase/Hemocyanin"/>
</dbReference>
<evidence type="ECO:0000256" key="4">
    <source>
        <dbReference type="SAM" id="SignalP"/>
    </source>
</evidence>
<name>A0A8S9ZPG3_9BILA</name>
<dbReference type="Pfam" id="PF00264">
    <property type="entry name" value="Tyrosinase"/>
    <property type="match status" value="3"/>
</dbReference>
<dbReference type="Pfam" id="PF01549">
    <property type="entry name" value="ShK"/>
    <property type="match status" value="4"/>
</dbReference>
<feature type="domain" description="ShKT" evidence="5">
    <location>
        <begin position="1166"/>
        <end position="1200"/>
    </location>
</feature>